<feature type="compositionally biased region" description="Basic and acidic residues" evidence="1">
    <location>
        <begin position="387"/>
        <end position="398"/>
    </location>
</feature>
<feature type="region of interest" description="Disordered" evidence="1">
    <location>
        <begin position="427"/>
        <end position="562"/>
    </location>
</feature>
<sequence>MEDGLVEMFVVSFLRLVVQTEKGNLATMTINDPRFNYNDPRFIKPKKNKKKEQEKDNRFTQKADSSNKTKKGTPTLIDYARGRVILESSDDDQEEEEEEEKQQEEESDDEDVELGPSGPKRAQEINLDEEEEVAEAETQHINPTPRIAIVNLDWDNLKPLDIYKVFSSLLVPPHQTPLTTADSKPTPEHKTIQGAVKRVCFYKSEFGKRRMAEEDVQGPPREIFNNINKKVVSNDDVEDENEDLDNEDQGAEFDELALRKYQLDRLRYFYAIVELDSAQSAQHIFSEIDGTEFERTANIFDLSYVPDDMNFDEADLWDECTQDSNDYKGVDFSTDVKLTWDSEDPVRRKYTRLNTQKLTQEELDELDFKAFIASGSSGPESSDSEEEKGGSGRHDGGRLRTLLGLSEDARGQESMEGQEELDITFKPGFVDLPSPAPATVEEPVATRPKKSRNQRTKDKLKKGPLDPLGSHDEQEGETGASTRRDKQAELELLMMDDLNSSGPTDAAHSQNPRHFDLTQILKQEKLGIGTKKNKSKKKRKSQDTSLGSDDNSHQKQGDDLVDQFAMDQDDRRFAPAFKKTKNMIALLSTTRAKRASTHSTTTPTGGATMTHSSIPVGSSLLPNSTAQLLRHLKQSPTDTRAKRVRIK</sequence>
<dbReference type="OrthoDB" id="431825at2759"/>
<evidence type="ECO:0000313" key="4">
    <source>
        <dbReference type="Proteomes" id="UP000037035"/>
    </source>
</evidence>
<reference evidence="3 4" key="1">
    <citation type="submission" date="2015-08" db="EMBL/GenBank/DDBJ databases">
        <title>Next Generation Sequencing and Analysis of the Genome of Puccinia sorghi L Schw, the Causal Agent of Maize Common Rust.</title>
        <authorList>
            <person name="Rochi L."/>
            <person name="Burguener G."/>
            <person name="Darino M."/>
            <person name="Turjanski A."/>
            <person name="Kreff E."/>
            <person name="Dieguez M.J."/>
            <person name="Sacco F."/>
        </authorList>
    </citation>
    <scope>NUCLEOTIDE SEQUENCE [LARGE SCALE GENOMIC DNA]</scope>
    <source>
        <strain evidence="3 4">RO10H11247</strain>
    </source>
</reference>
<dbReference type="Pfam" id="PF25121">
    <property type="entry name" value="RRM_ESF1"/>
    <property type="match status" value="1"/>
</dbReference>
<dbReference type="GO" id="GO:0006364">
    <property type="term" value="P:rRNA processing"/>
    <property type="evidence" value="ECO:0007669"/>
    <property type="project" value="InterPro"/>
</dbReference>
<feature type="compositionally biased region" description="Basic and acidic residues" evidence="1">
    <location>
        <begin position="51"/>
        <end position="67"/>
    </location>
</feature>
<evidence type="ECO:0000259" key="2">
    <source>
        <dbReference type="Pfam" id="PF25121"/>
    </source>
</evidence>
<feature type="region of interest" description="Disordered" evidence="1">
    <location>
        <begin position="590"/>
        <end position="621"/>
    </location>
</feature>
<evidence type="ECO:0000313" key="3">
    <source>
        <dbReference type="EMBL" id="KNZ60287.1"/>
    </source>
</evidence>
<accession>A0A0L6VI90</accession>
<feature type="compositionally biased region" description="Low complexity" evidence="1">
    <location>
        <begin position="597"/>
        <end position="611"/>
    </location>
</feature>
<feature type="domain" description="ESF1 RRM" evidence="2">
    <location>
        <begin position="144"/>
        <end position="320"/>
    </location>
</feature>
<dbReference type="Proteomes" id="UP000037035">
    <property type="component" value="Unassembled WGS sequence"/>
</dbReference>
<name>A0A0L6VI90_9BASI</name>
<organism evidence="3 4">
    <name type="scientific">Puccinia sorghi</name>
    <dbReference type="NCBI Taxonomy" id="27349"/>
    <lineage>
        <taxon>Eukaryota</taxon>
        <taxon>Fungi</taxon>
        <taxon>Dikarya</taxon>
        <taxon>Basidiomycota</taxon>
        <taxon>Pucciniomycotina</taxon>
        <taxon>Pucciniomycetes</taxon>
        <taxon>Pucciniales</taxon>
        <taxon>Pucciniaceae</taxon>
        <taxon>Puccinia</taxon>
    </lineage>
</organism>
<gene>
    <name evidence="3" type="ORF">VP01_157g6</name>
</gene>
<dbReference type="GO" id="GO:0003723">
    <property type="term" value="F:RNA binding"/>
    <property type="evidence" value="ECO:0007669"/>
    <property type="project" value="TreeGrafter"/>
</dbReference>
<evidence type="ECO:0000256" key="1">
    <source>
        <dbReference type="SAM" id="MobiDB-lite"/>
    </source>
</evidence>
<feature type="region of interest" description="Disordered" evidence="1">
    <location>
        <begin position="31"/>
        <end position="125"/>
    </location>
</feature>
<feature type="compositionally biased region" description="Acidic residues" evidence="1">
    <location>
        <begin position="88"/>
        <end position="113"/>
    </location>
</feature>
<dbReference type="VEuPathDB" id="FungiDB:VP01_157g6"/>
<protein>
    <recommendedName>
        <fullName evidence="2">ESF1 RRM domain-containing protein</fullName>
    </recommendedName>
</protein>
<feature type="compositionally biased region" description="Basic and acidic residues" evidence="1">
    <location>
        <begin position="455"/>
        <end position="473"/>
    </location>
</feature>
<feature type="region of interest" description="Disordered" evidence="1">
    <location>
        <begin position="373"/>
        <end position="399"/>
    </location>
</feature>
<dbReference type="EMBL" id="LAVV01006370">
    <property type="protein sequence ID" value="KNZ60287.1"/>
    <property type="molecule type" value="Genomic_DNA"/>
</dbReference>
<dbReference type="InterPro" id="IPR056750">
    <property type="entry name" value="RRM_ESF1"/>
</dbReference>
<feature type="compositionally biased region" description="Polar residues" evidence="1">
    <location>
        <begin position="612"/>
        <end position="621"/>
    </location>
</feature>
<dbReference type="AlphaFoldDB" id="A0A0L6VI90"/>
<dbReference type="PANTHER" id="PTHR12202">
    <property type="entry name" value="ESF1 HOMOLOG"/>
    <property type="match status" value="1"/>
</dbReference>
<keyword evidence="4" id="KW-1185">Reference proteome</keyword>
<comment type="caution">
    <text evidence="3">The sequence shown here is derived from an EMBL/GenBank/DDBJ whole genome shotgun (WGS) entry which is preliminary data.</text>
</comment>
<dbReference type="PANTHER" id="PTHR12202:SF0">
    <property type="entry name" value="ESF1 HOMOLOG"/>
    <property type="match status" value="1"/>
</dbReference>
<feature type="compositionally biased region" description="Polar residues" evidence="1">
    <location>
        <begin position="498"/>
        <end position="512"/>
    </location>
</feature>
<feature type="compositionally biased region" description="Basic residues" evidence="1">
    <location>
        <begin position="531"/>
        <end position="540"/>
    </location>
</feature>
<dbReference type="InterPro" id="IPR039754">
    <property type="entry name" value="Esf1"/>
</dbReference>
<proteinExistence type="predicted"/>
<dbReference type="STRING" id="27349.A0A0L6VI90"/>